<dbReference type="AlphaFoldDB" id="A0A1I2UXT8"/>
<keyword evidence="2" id="KW-1185">Reference proteome</keyword>
<dbReference type="EMBL" id="FOPM01000012">
    <property type="protein sequence ID" value="SFG81965.1"/>
    <property type="molecule type" value="Genomic_DNA"/>
</dbReference>
<evidence type="ECO:0000313" key="1">
    <source>
        <dbReference type="EMBL" id="SFG81965.1"/>
    </source>
</evidence>
<reference evidence="2" key="1">
    <citation type="submission" date="2016-10" db="EMBL/GenBank/DDBJ databases">
        <authorList>
            <person name="Varghese N."/>
            <person name="Submissions S."/>
        </authorList>
    </citation>
    <scope>NUCLEOTIDE SEQUENCE [LARGE SCALE GENOMIC DNA]</scope>
    <source>
        <strain evidence="2">Gh-105</strain>
    </source>
</reference>
<dbReference type="STRING" id="582675.SAMN05192565_11275"/>
<name>A0A1I2UXT8_9HYPH</name>
<evidence type="ECO:0000313" key="2">
    <source>
        <dbReference type="Proteomes" id="UP000199229"/>
    </source>
</evidence>
<organism evidence="1 2">
    <name type="scientific">Methylobacterium gossipiicola</name>
    <dbReference type="NCBI Taxonomy" id="582675"/>
    <lineage>
        <taxon>Bacteria</taxon>
        <taxon>Pseudomonadati</taxon>
        <taxon>Pseudomonadota</taxon>
        <taxon>Alphaproteobacteria</taxon>
        <taxon>Hyphomicrobiales</taxon>
        <taxon>Methylobacteriaceae</taxon>
        <taxon>Methylobacterium</taxon>
    </lineage>
</organism>
<protein>
    <submittedName>
        <fullName evidence="1">Uncharacterized protein</fullName>
    </submittedName>
</protein>
<dbReference type="Proteomes" id="UP000199229">
    <property type="component" value="Unassembled WGS sequence"/>
</dbReference>
<sequence>MAMPAVLSGVFVILAQAPATKIVGIGASTCARFIHDIGEAPERERDYLAWAQGFMSGALIRAPEGIDEGLDLAPASMPLSAQANFLRAFCRKSPSLDYMDAVHALYRHLRTQQTL</sequence>
<gene>
    <name evidence="1" type="ORF">SAMN05192565_11275</name>
</gene>
<proteinExistence type="predicted"/>
<accession>A0A1I2UXT8</accession>